<gene>
    <name evidence="1" type="ORF">EV146_101149</name>
</gene>
<protein>
    <submittedName>
        <fullName evidence="1">Uncharacterized protein</fullName>
    </submittedName>
</protein>
<dbReference type="AlphaFoldDB" id="A0A4R2BKT9"/>
<comment type="caution">
    <text evidence="1">The sequence shown here is derived from an EMBL/GenBank/DDBJ whole genome shotgun (WGS) entry which is preliminary data.</text>
</comment>
<proteinExistence type="predicted"/>
<dbReference type="EMBL" id="SLVV01000001">
    <property type="protein sequence ID" value="TCN27821.1"/>
    <property type="molecule type" value="Genomic_DNA"/>
</dbReference>
<keyword evidence="2" id="KW-1185">Reference proteome</keyword>
<reference evidence="1 2" key="1">
    <citation type="journal article" date="2015" name="Stand. Genomic Sci.">
        <title>Genomic Encyclopedia of Bacterial and Archaeal Type Strains, Phase III: the genomes of soil and plant-associated and newly described type strains.</title>
        <authorList>
            <person name="Whitman W.B."/>
            <person name="Woyke T."/>
            <person name="Klenk H.P."/>
            <person name="Zhou Y."/>
            <person name="Lilburn T.G."/>
            <person name="Beck B.J."/>
            <person name="De Vos P."/>
            <person name="Vandamme P."/>
            <person name="Eisen J.A."/>
            <person name="Garrity G."/>
            <person name="Hugenholtz P."/>
            <person name="Kyrpides N.C."/>
        </authorList>
    </citation>
    <scope>NUCLEOTIDE SEQUENCE [LARGE SCALE GENOMIC DNA]</scope>
    <source>
        <strain evidence="1 2">CV53</strain>
    </source>
</reference>
<dbReference type="Proteomes" id="UP000295689">
    <property type="component" value="Unassembled WGS sequence"/>
</dbReference>
<dbReference type="RefSeq" id="WP_132000808.1">
    <property type="nucleotide sequence ID" value="NZ_JABUHM010000006.1"/>
</dbReference>
<sequence length="257" mass="29639">MGQSNKKKRKLGKKTNTMKEKDFIRFAVKEEVDLDDEDFDAEPYSRHLANDGHCHQCGVHHHGLNGHCDKCGTHHHNKFDTIHHQHFAQHCNKCRRPHHGFGHLCDSCASLHHHDCDHHHDCGHHQDIQSHCNCRRCQDLCKHPVIFDRRIIVDERCFCDDKCFIDHHRCLCDERFRLRLGGLEHGMAFRFRQLIGCLVKMDVECGEAAEKVLANICSVGTDFVEVEVFKNKDKANSGGKGKIRILPFESIGSIELE</sequence>
<name>A0A4R2BKT9_9BACI</name>
<organism evidence="1 2">
    <name type="scientific">Mesobacillus foraminis</name>
    <dbReference type="NCBI Taxonomy" id="279826"/>
    <lineage>
        <taxon>Bacteria</taxon>
        <taxon>Bacillati</taxon>
        <taxon>Bacillota</taxon>
        <taxon>Bacilli</taxon>
        <taxon>Bacillales</taxon>
        <taxon>Bacillaceae</taxon>
        <taxon>Mesobacillus</taxon>
    </lineage>
</organism>
<evidence type="ECO:0000313" key="1">
    <source>
        <dbReference type="EMBL" id="TCN27821.1"/>
    </source>
</evidence>
<evidence type="ECO:0000313" key="2">
    <source>
        <dbReference type="Proteomes" id="UP000295689"/>
    </source>
</evidence>
<accession>A0A4R2BKT9</accession>